<dbReference type="Proteomes" id="UP000002058">
    <property type="component" value="Unassembled WGS sequence"/>
</dbReference>
<dbReference type="HOGENOM" id="CLU_3089045_0_0_1"/>
<evidence type="ECO:0000256" key="1">
    <source>
        <dbReference type="SAM" id="Phobius"/>
    </source>
</evidence>
<dbReference type="KEGG" id="ure:UREG_03434"/>
<evidence type="ECO:0000313" key="2">
    <source>
        <dbReference type="EMBL" id="EEP78588.1"/>
    </source>
</evidence>
<dbReference type="InParanoid" id="C4JQV2"/>
<organism evidence="2 3">
    <name type="scientific">Uncinocarpus reesii (strain UAMH 1704)</name>
    <dbReference type="NCBI Taxonomy" id="336963"/>
    <lineage>
        <taxon>Eukaryota</taxon>
        <taxon>Fungi</taxon>
        <taxon>Dikarya</taxon>
        <taxon>Ascomycota</taxon>
        <taxon>Pezizomycotina</taxon>
        <taxon>Eurotiomycetes</taxon>
        <taxon>Eurotiomycetidae</taxon>
        <taxon>Onygenales</taxon>
        <taxon>Onygenaceae</taxon>
        <taxon>Uncinocarpus</taxon>
    </lineage>
</organism>
<protein>
    <submittedName>
        <fullName evidence="2">Uncharacterized protein</fullName>
    </submittedName>
</protein>
<gene>
    <name evidence="2" type="ORF">UREG_03434</name>
</gene>
<dbReference type="EMBL" id="CH476616">
    <property type="protein sequence ID" value="EEP78588.1"/>
    <property type="molecule type" value="Genomic_DNA"/>
</dbReference>
<dbReference type="RefSeq" id="XP_002543917.1">
    <property type="nucleotide sequence ID" value="XM_002543871.1"/>
</dbReference>
<keyword evidence="1" id="KW-0812">Transmembrane</keyword>
<proteinExistence type="predicted"/>
<reference evidence="3" key="1">
    <citation type="journal article" date="2009" name="Genome Res.">
        <title>Comparative genomic analyses of the human fungal pathogens Coccidioides and their relatives.</title>
        <authorList>
            <person name="Sharpton T.J."/>
            <person name="Stajich J.E."/>
            <person name="Rounsley S.D."/>
            <person name="Gardner M.J."/>
            <person name="Wortman J.R."/>
            <person name="Jordar V.S."/>
            <person name="Maiti R."/>
            <person name="Kodira C.D."/>
            <person name="Neafsey D.E."/>
            <person name="Zeng Q."/>
            <person name="Hung C.-Y."/>
            <person name="McMahan C."/>
            <person name="Muszewska A."/>
            <person name="Grynberg M."/>
            <person name="Mandel M.A."/>
            <person name="Kellner E.M."/>
            <person name="Barker B.M."/>
            <person name="Galgiani J.N."/>
            <person name="Orbach M.J."/>
            <person name="Kirkland T.N."/>
            <person name="Cole G.T."/>
            <person name="Henn M.R."/>
            <person name="Birren B.W."/>
            <person name="Taylor J.W."/>
        </authorList>
    </citation>
    <scope>NUCLEOTIDE SEQUENCE [LARGE SCALE GENOMIC DNA]</scope>
    <source>
        <strain evidence="3">UAMH 1704</strain>
    </source>
</reference>
<accession>C4JQV2</accession>
<sequence length="52" mass="5912">MQAGKDIVSFEVFGFVKATLAMLLTPMWRLVVYGYRHLQDDLESAEVFLGMS</sequence>
<keyword evidence="1" id="KW-1133">Transmembrane helix</keyword>
<evidence type="ECO:0000313" key="3">
    <source>
        <dbReference type="Proteomes" id="UP000002058"/>
    </source>
</evidence>
<dbReference type="GeneID" id="8442008"/>
<feature type="transmembrane region" description="Helical" evidence="1">
    <location>
        <begin position="12"/>
        <end position="32"/>
    </location>
</feature>
<name>C4JQV2_UNCRE</name>
<dbReference type="AlphaFoldDB" id="C4JQV2"/>
<keyword evidence="1" id="KW-0472">Membrane</keyword>
<dbReference type="VEuPathDB" id="FungiDB:UREG_03434"/>
<keyword evidence="3" id="KW-1185">Reference proteome</keyword>